<name>A0A5B9RBA9_CONSH</name>
<dbReference type="AlphaFoldDB" id="A0A5B9RBA9"/>
<organism evidence="2">
    <name type="scientific">Coniferiporia sulphurascens</name>
    <name type="common">Laminated root rot fungus</name>
    <name type="synonym">Phellinidium sulphurascens</name>
    <dbReference type="NCBI Taxonomy" id="175648"/>
    <lineage>
        <taxon>Eukaryota</taxon>
        <taxon>Fungi</taxon>
        <taxon>Dikarya</taxon>
        <taxon>Basidiomycota</taxon>
        <taxon>Agaricomycotina</taxon>
        <taxon>Agaricomycetes</taxon>
        <taxon>Hymenochaetales</taxon>
        <taxon>Hymenochaetaceae</taxon>
        <taxon>Coniferiporia</taxon>
    </lineage>
</organism>
<dbReference type="EMBL" id="MK623260">
    <property type="protein sequence ID" value="QEG57154.1"/>
    <property type="molecule type" value="Genomic_DNA"/>
</dbReference>
<reference evidence="2" key="1">
    <citation type="submission" date="2019-03" db="EMBL/GenBank/DDBJ databases">
        <title>Evidence of extensive intraspecific noncoding reshuffling in a 169kb mitochondrial genome of basidiomycete fungus.</title>
        <authorList>
            <person name="Lee H.-H."/>
            <person name="Ke H.-M."/>
            <person name="Lin C.-Y.I."/>
            <person name="Lee T.J."/>
            <person name="Chung C.-L."/>
            <person name="Tsai I.J."/>
        </authorList>
    </citation>
    <scope>NUCLEOTIDE SEQUENCE</scope>
    <source>
        <strain evidence="2">FP133613</strain>
    </source>
</reference>
<gene>
    <name evidence="2" type="ORF">PSUO_000047</name>
</gene>
<accession>A0A5B9RBA9</accession>
<sequence>MVHISYILFINGWRHIKVMLRTWCFLYYTSRNGRYYRHPLRSDGKGESPGNQRKDKLKRGRVPTTPGVAPRYAVLISIQGFEPWLSVTPYVRCSNMFQYVLSYHSMRGGGVNNSEEYKLY</sequence>
<evidence type="ECO:0000313" key="2">
    <source>
        <dbReference type="EMBL" id="QEG57154.1"/>
    </source>
</evidence>
<protein>
    <submittedName>
        <fullName evidence="2">Uncharacterized protein</fullName>
    </submittedName>
</protein>
<feature type="region of interest" description="Disordered" evidence="1">
    <location>
        <begin position="39"/>
        <end position="66"/>
    </location>
</feature>
<evidence type="ECO:0000256" key="1">
    <source>
        <dbReference type="SAM" id="MobiDB-lite"/>
    </source>
</evidence>
<proteinExistence type="predicted"/>
<keyword evidence="2" id="KW-0496">Mitochondrion</keyword>
<geneLocation type="mitochondrion" evidence="2"/>